<reference evidence="2" key="1">
    <citation type="journal article" date="2023" name="Nat. Plants">
        <title>Single-cell RNA sequencing provides a high-resolution roadmap for understanding the multicellular compartmentation of specialized metabolism.</title>
        <authorList>
            <person name="Sun S."/>
            <person name="Shen X."/>
            <person name="Li Y."/>
            <person name="Li Y."/>
            <person name="Wang S."/>
            <person name="Li R."/>
            <person name="Zhang H."/>
            <person name="Shen G."/>
            <person name="Guo B."/>
            <person name="Wei J."/>
            <person name="Xu J."/>
            <person name="St-Pierre B."/>
            <person name="Chen S."/>
            <person name="Sun C."/>
        </authorList>
    </citation>
    <scope>NUCLEOTIDE SEQUENCE [LARGE SCALE GENOMIC DNA]</scope>
</reference>
<accession>A0ACC0AAT1</accession>
<gene>
    <name evidence="1" type="ORF">M9H77_25901</name>
</gene>
<proteinExistence type="predicted"/>
<protein>
    <submittedName>
        <fullName evidence="1">Uncharacterized protein</fullName>
    </submittedName>
</protein>
<evidence type="ECO:0000313" key="1">
    <source>
        <dbReference type="EMBL" id="KAI5657108.1"/>
    </source>
</evidence>
<name>A0ACC0AAT1_CATRO</name>
<dbReference type="Proteomes" id="UP001060085">
    <property type="component" value="Linkage Group LG06"/>
</dbReference>
<sequence length="145" mass="15704">METDKSGVEDFSPAKAVLIGALAPGVNGPTWNTLKTAFLMLGLCLASMLGLAFSSSDFTLTLHISLLVLISGTLFFLLSSFLAQTGLVSVEDQMQEIGLAPKNSGNDKINKKHEQQGNCSKNFMSTIFRFYSALYRPKALNDCTM</sequence>
<comment type="caution">
    <text evidence="1">The sequence shown here is derived from an EMBL/GenBank/DDBJ whole genome shotgun (WGS) entry which is preliminary data.</text>
</comment>
<dbReference type="EMBL" id="CM044706">
    <property type="protein sequence ID" value="KAI5657108.1"/>
    <property type="molecule type" value="Genomic_DNA"/>
</dbReference>
<evidence type="ECO:0000313" key="2">
    <source>
        <dbReference type="Proteomes" id="UP001060085"/>
    </source>
</evidence>
<organism evidence="1 2">
    <name type="scientific">Catharanthus roseus</name>
    <name type="common">Madagascar periwinkle</name>
    <name type="synonym">Vinca rosea</name>
    <dbReference type="NCBI Taxonomy" id="4058"/>
    <lineage>
        <taxon>Eukaryota</taxon>
        <taxon>Viridiplantae</taxon>
        <taxon>Streptophyta</taxon>
        <taxon>Embryophyta</taxon>
        <taxon>Tracheophyta</taxon>
        <taxon>Spermatophyta</taxon>
        <taxon>Magnoliopsida</taxon>
        <taxon>eudicotyledons</taxon>
        <taxon>Gunneridae</taxon>
        <taxon>Pentapetalae</taxon>
        <taxon>asterids</taxon>
        <taxon>lamiids</taxon>
        <taxon>Gentianales</taxon>
        <taxon>Apocynaceae</taxon>
        <taxon>Rauvolfioideae</taxon>
        <taxon>Vinceae</taxon>
        <taxon>Catharanthinae</taxon>
        <taxon>Catharanthus</taxon>
    </lineage>
</organism>
<keyword evidence="2" id="KW-1185">Reference proteome</keyword>